<feature type="transmembrane region" description="Helical" evidence="14">
    <location>
        <begin position="411"/>
        <end position="428"/>
    </location>
</feature>
<protein>
    <recommendedName>
        <fullName evidence="5 14">Dol-P-Glc:Glc(2)Man(9)GlcNAc(2)-PP-Dol alpha-1,2-glucosyltransferase</fullName>
        <ecNumber evidence="4 14">2.4.1.256</ecNumber>
    </recommendedName>
</protein>
<comment type="function">
    <text evidence="12">Dol-P-Glc:Glc(2)Man(9)GlcNAc(2)-PP-Dol alpha-1,2-glucosyltransferase that operates in the biosynthetic pathway of dolichol-linked oligosaccharides, the glycan precursors employed in protein asparagine (N)-glycosylation. The assembly of dolichol-linked oligosaccharides begins on the cytosolic side of the endoplasmic reticulum membrane and finishes in its lumen. The sequential addition of sugars to dolichol pyrophosphate produces dolichol-linked oligosaccharides containing fourteen sugars, including two GlcNAcs, nine mannoses and three glucoses. Once assembled, the oligosaccharide is transferred from the lipid to nascent proteins by oligosaccharyltransferases. In the lumen of the endoplasmic reticulum, adds the third and last glucose residue from dolichyl phosphate glucose (Dol-P-Glc) onto the lipid-linked oligosaccharide intermediate Glc(2)Man(9)GlcNAc(2)-PP-Dol to produce Glc(3)Man(9)GlcNAc(2)-PP-Dol.</text>
</comment>
<evidence type="ECO:0000256" key="14">
    <source>
        <dbReference type="PIRNR" id="PIRNR028810"/>
    </source>
</evidence>
<dbReference type="GO" id="GO:0005789">
    <property type="term" value="C:endoplasmic reticulum membrane"/>
    <property type="evidence" value="ECO:0007669"/>
    <property type="project" value="UniProtKB-SubCell"/>
</dbReference>
<dbReference type="KEGG" id="asau:88175881"/>
<dbReference type="Proteomes" id="UP001338582">
    <property type="component" value="Chromosome 6"/>
</dbReference>
<keyword evidence="7" id="KW-0808">Transferase</keyword>
<keyword evidence="16" id="KW-1185">Reference proteome</keyword>
<organism evidence="15 16">
    <name type="scientific">Australozyma saopauloensis</name>
    <dbReference type="NCBI Taxonomy" id="291208"/>
    <lineage>
        <taxon>Eukaryota</taxon>
        <taxon>Fungi</taxon>
        <taxon>Dikarya</taxon>
        <taxon>Ascomycota</taxon>
        <taxon>Saccharomycotina</taxon>
        <taxon>Pichiomycetes</taxon>
        <taxon>Metschnikowiaceae</taxon>
        <taxon>Australozyma</taxon>
    </lineage>
</organism>
<keyword evidence="6 14" id="KW-0328">Glycosyltransferase</keyword>
<keyword evidence="10 14" id="KW-1133">Transmembrane helix</keyword>
<evidence type="ECO:0000256" key="2">
    <source>
        <dbReference type="ARBA" id="ARBA00004922"/>
    </source>
</evidence>
<feature type="transmembrane region" description="Helical" evidence="14">
    <location>
        <begin position="326"/>
        <end position="347"/>
    </location>
</feature>
<feature type="transmembrane region" description="Helical" evidence="14">
    <location>
        <begin position="202"/>
        <end position="223"/>
    </location>
</feature>
<dbReference type="EMBL" id="CP138899">
    <property type="protein sequence ID" value="WPK27434.1"/>
    <property type="molecule type" value="Genomic_DNA"/>
</dbReference>
<keyword evidence="11 14" id="KW-0472">Membrane</keyword>
<keyword evidence="8 14" id="KW-0812">Transmembrane</keyword>
<evidence type="ECO:0000256" key="13">
    <source>
        <dbReference type="ARBA" id="ARBA00048064"/>
    </source>
</evidence>
<dbReference type="PIRSF" id="PIRSF028810">
    <property type="entry name" value="Alpha1_2_glucosyltferase_Alg10"/>
    <property type="match status" value="1"/>
</dbReference>
<evidence type="ECO:0000313" key="15">
    <source>
        <dbReference type="EMBL" id="WPK27434.1"/>
    </source>
</evidence>
<dbReference type="GO" id="GO:0006488">
    <property type="term" value="P:dolichol-linked oligosaccharide biosynthetic process"/>
    <property type="evidence" value="ECO:0007669"/>
    <property type="project" value="UniProtKB-UniRule"/>
</dbReference>
<dbReference type="GO" id="GO:0106073">
    <property type="term" value="F:dolichyl pyrophosphate Glc2Man9GlcNAc2 alpha-1,2-glucosyltransferase activity"/>
    <property type="evidence" value="ECO:0007669"/>
    <property type="project" value="UniProtKB-UniRule"/>
</dbReference>
<evidence type="ECO:0000256" key="11">
    <source>
        <dbReference type="ARBA" id="ARBA00023136"/>
    </source>
</evidence>
<evidence type="ECO:0000256" key="10">
    <source>
        <dbReference type="ARBA" id="ARBA00022989"/>
    </source>
</evidence>
<dbReference type="AlphaFoldDB" id="A0AAX4HFP5"/>
<name>A0AAX4HFP5_9ASCO</name>
<evidence type="ECO:0000256" key="12">
    <source>
        <dbReference type="ARBA" id="ARBA00044727"/>
    </source>
</evidence>
<comment type="catalytic activity">
    <reaction evidence="13">
        <text>an alpha-D-Glc-(1-&gt;3)-alpha-D-Glc-(1-&gt;3)-alpha-D-Man-(1-&gt;2)-alpha-D-Man-(1-&gt;2)-alpha-D-Man-(1-&gt;3)-[alpha-D-Man-(1-&gt;2)-alpha-D-Man-(1-&gt;3)-[alpha-D-Man-(1-&gt;2)-alpha-D-Man-(1-&gt;6)]-alpha-D-Man-(1-&gt;6)]-beta-D-Man-(1-&gt;4)-beta-D-GlcNAc-(1-&gt;4)-alpha-D-GlcNAc-diphospho-di-trans,poly-cis-dolichol + a di-trans,poly-cis-dolichyl beta-D-glucosyl phosphate = a alpha-D-Glc-(1-&gt;2)-alpha-D-Glc-(1-&gt;3)-alpha-D-Glc-(1-&gt;3)-alpha-D-Man-(1-&gt;2)-alpha-D-Man-(1-&gt;2)-alpha-D-Man-(1-&gt;3)-[alpha-D-Man-(1-&gt;2)-alpha-D-Man-(1-&gt;3)-[alpha-D-Man-(1-&gt;2)-alpha-D-Man-(1-&gt;6)]-alpha-D-Man-(1-&gt;6)]-beta-D-Man-(1-&gt;4)-beta-D-GlcNAc-(1-&gt;4)-alpha-D-GlcNAc-diphospho-di-trans,poly-cis-dolichol + a di-trans,poly-cis-dolichyl phosphate + H(+)</text>
        <dbReference type="Rhea" id="RHEA:29543"/>
        <dbReference type="Rhea" id="RHEA-COMP:19498"/>
        <dbReference type="Rhea" id="RHEA-COMP:19502"/>
        <dbReference type="Rhea" id="RHEA-COMP:19512"/>
        <dbReference type="Rhea" id="RHEA-COMP:19522"/>
        <dbReference type="ChEBI" id="CHEBI:15378"/>
        <dbReference type="ChEBI" id="CHEBI:57525"/>
        <dbReference type="ChEBI" id="CHEBI:57683"/>
        <dbReference type="ChEBI" id="CHEBI:132522"/>
        <dbReference type="ChEBI" id="CHEBI:132523"/>
        <dbReference type="EC" id="2.4.1.256"/>
    </reaction>
    <physiologicalReaction direction="left-to-right" evidence="13">
        <dbReference type="Rhea" id="RHEA:29544"/>
    </physiologicalReaction>
</comment>
<evidence type="ECO:0000256" key="1">
    <source>
        <dbReference type="ARBA" id="ARBA00004477"/>
    </source>
</evidence>
<comment type="pathway">
    <text evidence="2">Protein modification; protein glycosylation.</text>
</comment>
<proteinExistence type="inferred from homology"/>
<dbReference type="GeneID" id="88175881"/>
<dbReference type="Pfam" id="PF04922">
    <property type="entry name" value="DIE2_ALG10"/>
    <property type="match status" value="1"/>
</dbReference>
<feature type="transmembrane region" description="Helical" evidence="14">
    <location>
        <begin position="282"/>
        <end position="306"/>
    </location>
</feature>
<dbReference type="EC" id="2.4.1.256" evidence="4 14"/>
<evidence type="ECO:0000256" key="3">
    <source>
        <dbReference type="ARBA" id="ARBA00010600"/>
    </source>
</evidence>
<gene>
    <name evidence="15" type="ORF">PUMCH_004821</name>
</gene>
<comment type="caution">
    <text evidence="14">Lacks conserved residue(s) required for the propagation of feature annotation.</text>
</comment>
<evidence type="ECO:0000256" key="4">
    <source>
        <dbReference type="ARBA" id="ARBA00011967"/>
    </source>
</evidence>
<feature type="transmembrane region" description="Helical" evidence="14">
    <location>
        <begin position="243"/>
        <end position="262"/>
    </location>
</feature>
<feature type="transmembrane region" description="Helical" evidence="14">
    <location>
        <begin position="359"/>
        <end position="376"/>
    </location>
</feature>
<evidence type="ECO:0000256" key="8">
    <source>
        <dbReference type="ARBA" id="ARBA00022692"/>
    </source>
</evidence>
<evidence type="ECO:0000256" key="5">
    <source>
        <dbReference type="ARBA" id="ARBA00018512"/>
    </source>
</evidence>
<comment type="subcellular location">
    <subcellularLocation>
        <location evidence="1">Endoplasmic reticulum membrane</location>
        <topology evidence="1">Multi-pass membrane protein</topology>
    </subcellularLocation>
</comment>
<feature type="transmembrane region" description="Helical" evidence="14">
    <location>
        <begin position="83"/>
        <end position="103"/>
    </location>
</feature>
<evidence type="ECO:0000313" key="16">
    <source>
        <dbReference type="Proteomes" id="UP001338582"/>
    </source>
</evidence>
<comment type="similarity">
    <text evidence="3 14">Belongs to the ALG10 glucosyltransferase family.</text>
</comment>
<dbReference type="RefSeq" id="XP_062879812.1">
    <property type="nucleotide sequence ID" value="XM_063023742.1"/>
</dbReference>
<dbReference type="PANTHER" id="PTHR12989:SF10">
    <property type="entry name" value="DOL-P-GLC:GLC(2)MAN(9)GLCNAC(2)-PP-DOL ALPHA-1,2-GLUCOSYLTRANSFERASE-RELATED"/>
    <property type="match status" value="1"/>
</dbReference>
<dbReference type="PANTHER" id="PTHR12989">
    <property type="entry name" value="ALPHA-1,2-GLUCOSYLTRANSFERASE ALG10"/>
    <property type="match status" value="1"/>
</dbReference>
<accession>A0AAX4HFP5</accession>
<feature type="transmembrane region" description="Helical" evidence="14">
    <location>
        <begin position="164"/>
        <end position="181"/>
    </location>
</feature>
<dbReference type="InterPro" id="IPR016900">
    <property type="entry name" value="Alg10"/>
</dbReference>
<evidence type="ECO:0000256" key="6">
    <source>
        <dbReference type="ARBA" id="ARBA00022676"/>
    </source>
</evidence>
<reference evidence="15 16" key="1">
    <citation type="submission" date="2023-10" db="EMBL/GenBank/DDBJ databases">
        <title>Draft Genome Sequence of Candida saopaulonensis from a very Premature Infant with Sepsis.</title>
        <authorList>
            <person name="Ning Y."/>
            <person name="Dai R."/>
            <person name="Xiao M."/>
            <person name="Xu Y."/>
            <person name="Yan Q."/>
            <person name="Zhang L."/>
        </authorList>
    </citation>
    <scope>NUCLEOTIDE SEQUENCE [LARGE SCALE GENOMIC DNA]</scope>
    <source>
        <strain evidence="15 16">19XY460</strain>
    </source>
</reference>
<feature type="transmembrane region" description="Helical" evidence="14">
    <location>
        <begin position="124"/>
        <end position="144"/>
    </location>
</feature>
<keyword evidence="9" id="KW-0256">Endoplasmic reticulum</keyword>
<sequence>MDYFPLAYVAGASAAIAQKVHKYVPNPFIDERFHLTQCAAYCAHRFSEWDNKITTPPGLYILGTAYSHALQLIGIQESCSATALRSLNLLGGLVILPYVLSLLNSRNFWSVNVVSLPLLYTYYFLFYTDVWSTIFVVAGIVSVVRMPNMKGALLCNGLGFMGLWFRQTNIIWIAFGAAVLIEKRCARRSTLAGQTIEFFTQCFKGIHLLVPFGVNAALFMAFIRYNGGITFGDKLNHQVSLHLVQVFYCWTFVGGLTLPLWFNRQTMRDYFKFSFGKYGICLIPTVLTFFAIHWIVTNFTIVHPFLLADNRHYTFYIYRRILSKPIAKYLVVPVYHFFTWLIPYVLLKNSPSNPVKLSYVGVLAFIVSTILTIIPSPLFEPRYYIVPLVLFRIFSQPFVMGAQRKVHYQEFVWYLFINAVVYIVFFSYEFTWVTEVGKQRIIW</sequence>
<evidence type="ECO:0000256" key="7">
    <source>
        <dbReference type="ARBA" id="ARBA00022679"/>
    </source>
</evidence>
<evidence type="ECO:0000256" key="9">
    <source>
        <dbReference type="ARBA" id="ARBA00022824"/>
    </source>
</evidence>